<name>A0ABY5P0B1_9ENTE</name>
<organism evidence="9 10">
    <name type="scientific">Vagococcus luciliae</name>
    <dbReference type="NCBI Taxonomy" id="2920380"/>
    <lineage>
        <taxon>Bacteria</taxon>
        <taxon>Bacillati</taxon>
        <taxon>Bacillota</taxon>
        <taxon>Bacilli</taxon>
        <taxon>Lactobacillales</taxon>
        <taxon>Enterococcaceae</taxon>
        <taxon>Vagococcus</taxon>
    </lineage>
</organism>
<dbReference type="Pfam" id="PF07554">
    <property type="entry name" value="FIVAR"/>
    <property type="match status" value="8"/>
</dbReference>
<evidence type="ECO:0000256" key="1">
    <source>
        <dbReference type="ARBA" id="ARBA00022512"/>
    </source>
</evidence>
<dbReference type="Gene3D" id="1.20.1270.70">
    <property type="entry name" value="Designed single chain three-helix bundle"/>
    <property type="match status" value="1"/>
</dbReference>
<feature type="region of interest" description="Disordered" evidence="6">
    <location>
        <begin position="121"/>
        <end position="144"/>
    </location>
</feature>
<accession>A0ABY5P0B1</accession>
<keyword evidence="5" id="KW-0175">Coiled coil</keyword>
<keyword evidence="3 7" id="KW-0732">Signal</keyword>
<dbReference type="PROSITE" id="PS50847">
    <property type="entry name" value="GRAM_POS_ANCHORING"/>
    <property type="match status" value="1"/>
</dbReference>
<dbReference type="EMBL" id="CP102451">
    <property type="protein sequence ID" value="UUV99360.1"/>
    <property type="molecule type" value="Genomic_DNA"/>
</dbReference>
<keyword evidence="2" id="KW-0964">Secreted</keyword>
<keyword evidence="1" id="KW-0134">Cell wall</keyword>
<feature type="chain" id="PRO_5047429855" description="Gram-positive cocci surface proteins LPxTG domain-containing protein" evidence="7">
    <location>
        <begin position="24"/>
        <end position="797"/>
    </location>
</feature>
<dbReference type="InterPro" id="IPR019931">
    <property type="entry name" value="LPXTG_anchor"/>
</dbReference>
<evidence type="ECO:0000256" key="3">
    <source>
        <dbReference type="ARBA" id="ARBA00022729"/>
    </source>
</evidence>
<evidence type="ECO:0000259" key="8">
    <source>
        <dbReference type="PROSITE" id="PS50847"/>
    </source>
</evidence>
<sequence length="797" mass="85798">MKYRNIVLLSTSLLLFGTVTPTALPIIGGENVQAQEKGYLEAGKAYVEYGVLNQDLVSSDGEVYPAGTKVARASRQDGIATGVYYLNLNVGAFFSTGAGKIPAQYVTKVSSEIFQAGATGKNVANNPVSPGAKDSPLQPYTPTPAQVDKTELNKVIAQAEQAINADIYTDSSVANLKTALNSAYGVRDNSNASQQDVDNTTSTLQTAISALQKKPVTTNKQELQNTINQSKAAIENPNGYTSETFNPFKQVYDAAVTVLNNPNALQYDIDDAEGALSYRLNKLKKVSTPTVNKSQLQSAIKNAESKLADFGNYADNSVSALSTALNNAISINENSNATQNDIDSTLSALNLAVDKLQLKQQPAEVNKKALNQAVGDATSVLKDDSHYTEESVKAVKTALTKAEKIQNDQNATQDQIDEVTKTLNQAISELQQKDIVSKSALQFAIDDANKALQAEERYTQESVNELKIVIEKAELVLNDQNATHDEVNAETISLTKAIKNLELAEKPIEMNKVELKNTLTVANNVLKDESIYTLESVKTVKEAITNAEAVNLDGQSTQEEVDKATISLLKAIDGLTKNTETPVQVDKTALQDALTKANKVTDLSSYTTSSVNVFKSAKTNAETVNLDDQSTQEEINQATTSLLKAIDGLTKHTEIPVQVDKTALQNALTKANKVSKLSQYTTLSVASFKLAKNTAEAVNLTSKATQKEVDQATTNLLNAIEGLKKNNSIDSTTTNNKGSNSLNNITKLSTKPTTSNIVKGNNKTLPKTNEKPVNQLLTLFGGLTATLSSLFVLKRRK</sequence>
<gene>
    <name evidence="9" type="ORF">G314FT_15210</name>
</gene>
<dbReference type="RefSeq" id="WP_257700156.1">
    <property type="nucleotide sequence ID" value="NZ_CP102451.1"/>
</dbReference>
<keyword evidence="4" id="KW-0572">Peptidoglycan-anchor</keyword>
<feature type="coiled-coil region" evidence="5">
    <location>
        <begin position="463"/>
        <end position="490"/>
    </location>
</feature>
<feature type="signal peptide" evidence="7">
    <location>
        <begin position="1"/>
        <end position="23"/>
    </location>
</feature>
<dbReference type="Gene3D" id="1.20.1270.90">
    <property type="entry name" value="AF1782-like"/>
    <property type="match status" value="7"/>
</dbReference>
<protein>
    <recommendedName>
        <fullName evidence="8">Gram-positive cocci surface proteins LPxTG domain-containing protein</fullName>
    </recommendedName>
</protein>
<feature type="region of interest" description="Disordered" evidence="6">
    <location>
        <begin position="729"/>
        <end position="755"/>
    </location>
</feature>
<feature type="domain" description="Gram-positive cocci surface proteins LPxTG" evidence="8">
    <location>
        <begin position="765"/>
        <end position="797"/>
    </location>
</feature>
<evidence type="ECO:0000313" key="9">
    <source>
        <dbReference type="EMBL" id="UUV99360.1"/>
    </source>
</evidence>
<evidence type="ECO:0000256" key="2">
    <source>
        <dbReference type="ARBA" id="ARBA00022525"/>
    </source>
</evidence>
<dbReference type="Proteomes" id="UP001058273">
    <property type="component" value="Chromosome"/>
</dbReference>
<evidence type="ECO:0000256" key="7">
    <source>
        <dbReference type="SAM" id="SignalP"/>
    </source>
</evidence>
<evidence type="ECO:0000256" key="6">
    <source>
        <dbReference type="SAM" id="MobiDB-lite"/>
    </source>
</evidence>
<reference evidence="9" key="1">
    <citation type="submission" date="2022-08" db="EMBL/GenBank/DDBJ databases">
        <title>Genome sequence of Vagococcus luciliae DSM 112651.</title>
        <authorList>
            <person name="Juan G."/>
            <person name="Anja P."/>
            <person name="Rolf D."/>
            <person name="Kampfer P."/>
            <person name="Vilcinskas A."/>
        </authorList>
    </citation>
    <scope>NUCLEOTIDE SEQUENCE</scope>
    <source>
        <strain evidence="9">G314FT</strain>
    </source>
</reference>
<evidence type="ECO:0000256" key="5">
    <source>
        <dbReference type="SAM" id="Coils"/>
    </source>
</evidence>
<proteinExistence type="predicted"/>
<reference evidence="9" key="2">
    <citation type="submission" date="2022-08" db="EMBL/GenBank/DDBJ databases">
        <authorList>
            <person name="Poehlein A."/>
            <person name="Guzman J."/>
            <person name="Daniel R."/>
            <person name="Vilcinskas A."/>
        </authorList>
    </citation>
    <scope>NUCLEOTIDE SEQUENCE</scope>
    <source>
        <strain evidence="9">G314FT</strain>
    </source>
</reference>
<evidence type="ECO:0000313" key="10">
    <source>
        <dbReference type="Proteomes" id="UP001058273"/>
    </source>
</evidence>
<evidence type="ECO:0000256" key="4">
    <source>
        <dbReference type="ARBA" id="ARBA00023088"/>
    </source>
</evidence>
<keyword evidence="10" id="KW-1185">Reference proteome</keyword>
<dbReference type="Pfam" id="PF00746">
    <property type="entry name" value="Gram_pos_anchor"/>
    <property type="match status" value="1"/>
</dbReference>